<evidence type="ECO:0000256" key="9">
    <source>
        <dbReference type="ARBA" id="ARBA00022840"/>
    </source>
</evidence>
<evidence type="ECO:0000256" key="14">
    <source>
        <dbReference type="ARBA" id="ARBA00023264"/>
    </source>
</evidence>
<dbReference type="EMBL" id="VOEJ01000002">
    <property type="protein sequence ID" value="TWR30361.1"/>
    <property type="molecule type" value="Genomic_DNA"/>
</dbReference>
<dbReference type="Proteomes" id="UP000320042">
    <property type="component" value="Unassembled WGS sequence"/>
</dbReference>
<keyword evidence="21" id="KW-1185">Reference proteome</keyword>
<protein>
    <submittedName>
        <fullName evidence="20">Diacylglycerol kinase family protein</fullName>
    </submittedName>
</protein>
<gene>
    <name evidence="20" type="ORF">FPZ43_05310</name>
</gene>
<feature type="binding site" evidence="18">
    <location>
        <position position="70"/>
    </location>
    <ligand>
        <name>a divalent metal cation</name>
        <dbReference type="ChEBI" id="CHEBI:60240"/>
    </ligand>
</feature>
<keyword evidence="11" id="KW-0443">Lipid metabolism</keyword>
<dbReference type="GO" id="GO:0016301">
    <property type="term" value="F:kinase activity"/>
    <property type="evidence" value="ECO:0007669"/>
    <property type="project" value="UniProtKB-KW"/>
</dbReference>
<comment type="subcellular location">
    <subcellularLocation>
        <location evidence="1">Cell membrane</location>
        <topology evidence="1">Multi-pass membrane protein</topology>
    </subcellularLocation>
</comment>
<keyword evidence="6 19" id="KW-0812">Transmembrane</keyword>
<keyword evidence="7 17" id="KW-0547">Nucleotide-binding</keyword>
<evidence type="ECO:0000256" key="18">
    <source>
        <dbReference type="PIRSR" id="PIRSR600829-4"/>
    </source>
</evidence>
<feature type="binding site" evidence="17">
    <location>
        <begin position="88"/>
        <end position="89"/>
    </location>
    <ligand>
        <name>ATP</name>
        <dbReference type="ChEBI" id="CHEBI:30616"/>
    </ligand>
</feature>
<proteinExistence type="inferred from homology"/>
<dbReference type="Pfam" id="PF01219">
    <property type="entry name" value="DAGK_prokar"/>
    <property type="match status" value="1"/>
</dbReference>
<dbReference type="InterPro" id="IPR033717">
    <property type="entry name" value="UDPK"/>
</dbReference>
<feature type="binding site" evidence="17">
    <location>
        <position position="70"/>
    </location>
    <ligand>
        <name>ATP</name>
        <dbReference type="ChEBI" id="CHEBI:30616"/>
    </ligand>
</feature>
<name>A0A563UG90_9SPHI</name>
<dbReference type="RefSeq" id="WP_146380821.1">
    <property type="nucleotide sequence ID" value="NZ_VOEJ01000002.1"/>
</dbReference>
<reference evidence="20 21" key="1">
    <citation type="submission" date="2019-07" db="EMBL/GenBank/DDBJ databases">
        <authorList>
            <person name="Kim J."/>
        </authorList>
    </citation>
    <scope>NUCLEOTIDE SEQUENCE [LARGE SCALE GENOMIC DNA]</scope>
    <source>
        <strain evidence="21">dk17</strain>
    </source>
</reference>
<evidence type="ECO:0000256" key="15">
    <source>
        <dbReference type="PIRSR" id="PIRSR600829-1"/>
    </source>
</evidence>
<evidence type="ECO:0000256" key="4">
    <source>
        <dbReference type="ARBA" id="ARBA00022516"/>
    </source>
</evidence>
<evidence type="ECO:0000256" key="17">
    <source>
        <dbReference type="PIRSR" id="PIRSR600829-3"/>
    </source>
</evidence>
<dbReference type="AlphaFoldDB" id="A0A563UG90"/>
<keyword evidence="4" id="KW-0444">Lipid biosynthesis</keyword>
<organism evidence="20 21">
    <name type="scientific">Mucilaginibacter pallidiroseus</name>
    <dbReference type="NCBI Taxonomy" id="2599295"/>
    <lineage>
        <taxon>Bacteria</taxon>
        <taxon>Pseudomonadati</taxon>
        <taxon>Bacteroidota</taxon>
        <taxon>Sphingobacteriia</taxon>
        <taxon>Sphingobacteriales</taxon>
        <taxon>Sphingobacteriaceae</taxon>
        <taxon>Mucilaginibacter</taxon>
    </lineage>
</organism>
<evidence type="ECO:0000313" key="20">
    <source>
        <dbReference type="EMBL" id="TWR30361.1"/>
    </source>
</evidence>
<keyword evidence="14" id="KW-1208">Phospholipid metabolism</keyword>
<feature type="active site" description="Proton acceptor" evidence="15">
    <location>
        <position position="63"/>
    </location>
</feature>
<sequence>MNKLVRSFGFAIKGLRYALATQQNFRIHCVAAVLAIGLGLALHVSNNDWQWIALCIMLVLLTELINTGIEALVDLVSPGYNELAGRVKDVCAAAVLLTAIFSLVTGLVIFVPKFISLF</sequence>
<keyword evidence="18" id="KW-0479">Metal-binding</keyword>
<feature type="transmembrane region" description="Helical" evidence="19">
    <location>
        <begin position="25"/>
        <end position="43"/>
    </location>
</feature>
<keyword evidence="13" id="KW-0594">Phospholipid biosynthesis</keyword>
<dbReference type="GO" id="GO:0005524">
    <property type="term" value="F:ATP binding"/>
    <property type="evidence" value="ECO:0007669"/>
    <property type="project" value="UniProtKB-KW"/>
</dbReference>
<dbReference type="GO" id="GO:0005886">
    <property type="term" value="C:plasma membrane"/>
    <property type="evidence" value="ECO:0007669"/>
    <property type="project" value="UniProtKB-SubCell"/>
</dbReference>
<keyword evidence="3" id="KW-1003">Cell membrane</keyword>
<evidence type="ECO:0000256" key="13">
    <source>
        <dbReference type="ARBA" id="ARBA00023209"/>
    </source>
</evidence>
<dbReference type="PANTHER" id="PTHR34299:SF1">
    <property type="entry name" value="DIACYLGLYCEROL KINASE"/>
    <property type="match status" value="1"/>
</dbReference>
<evidence type="ECO:0000256" key="16">
    <source>
        <dbReference type="PIRSR" id="PIRSR600829-2"/>
    </source>
</evidence>
<dbReference type="PANTHER" id="PTHR34299">
    <property type="entry name" value="DIACYLGLYCEROL KINASE"/>
    <property type="match status" value="1"/>
</dbReference>
<keyword evidence="9 17" id="KW-0067">ATP-binding</keyword>
<dbReference type="GO" id="GO:0046872">
    <property type="term" value="F:metal ion binding"/>
    <property type="evidence" value="ECO:0007669"/>
    <property type="project" value="UniProtKB-KW"/>
</dbReference>
<dbReference type="InterPro" id="IPR036945">
    <property type="entry name" value="DAGK_sf"/>
</dbReference>
<comment type="cofactor">
    <cofactor evidence="18">
        <name>Mg(2+)</name>
        <dbReference type="ChEBI" id="CHEBI:18420"/>
    </cofactor>
    <text evidence="18">Mn(2+), Zn(2+), Cd(2+) and Co(2+) support activity to lesser extents.</text>
</comment>
<evidence type="ECO:0000256" key="7">
    <source>
        <dbReference type="ARBA" id="ARBA00022741"/>
    </source>
</evidence>
<comment type="caution">
    <text evidence="20">The sequence shown here is derived from an EMBL/GenBank/DDBJ whole genome shotgun (WGS) entry which is preliminary data.</text>
</comment>
<accession>A0A563UG90</accession>
<evidence type="ECO:0000256" key="3">
    <source>
        <dbReference type="ARBA" id="ARBA00022475"/>
    </source>
</evidence>
<dbReference type="GO" id="GO:0008654">
    <property type="term" value="P:phospholipid biosynthetic process"/>
    <property type="evidence" value="ECO:0007669"/>
    <property type="project" value="UniProtKB-KW"/>
</dbReference>
<evidence type="ECO:0000256" key="8">
    <source>
        <dbReference type="ARBA" id="ARBA00022777"/>
    </source>
</evidence>
<feature type="transmembrane region" description="Helical" evidence="19">
    <location>
        <begin position="49"/>
        <end position="69"/>
    </location>
</feature>
<evidence type="ECO:0000256" key="5">
    <source>
        <dbReference type="ARBA" id="ARBA00022679"/>
    </source>
</evidence>
<evidence type="ECO:0000256" key="19">
    <source>
        <dbReference type="SAM" id="Phobius"/>
    </source>
</evidence>
<feature type="binding site" evidence="16">
    <location>
        <position position="63"/>
    </location>
    <ligand>
        <name>substrate</name>
    </ligand>
</feature>
<evidence type="ECO:0000256" key="1">
    <source>
        <dbReference type="ARBA" id="ARBA00004651"/>
    </source>
</evidence>
<dbReference type="Gene3D" id="1.10.287.3610">
    <property type="match status" value="1"/>
</dbReference>
<evidence type="ECO:0000256" key="10">
    <source>
        <dbReference type="ARBA" id="ARBA00022989"/>
    </source>
</evidence>
<comment type="similarity">
    <text evidence="2">Belongs to the bacterial diacylglycerol kinase family.</text>
</comment>
<keyword evidence="10 19" id="KW-1133">Transmembrane helix</keyword>
<keyword evidence="5" id="KW-0808">Transferase</keyword>
<dbReference type="InterPro" id="IPR000829">
    <property type="entry name" value="DAGK"/>
</dbReference>
<dbReference type="OrthoDB" id="1493837at2"/>
<evidence type="ECO:0000256" key="11">
    <source>
        <dbReference type="ARBA" id="ARBA00023098"/>
    </source>
</evidence>
<keyword evidence="8 20" id="KW-0418">Kinase</keyword>
<keyword evidence="12 19" id="KW-0472">Membrane</keyword>
<evidence type="ECO:0000313" key="21">
    <source>
        <dbReference type="Proteomes" id="UP000320042"/>
    </source>
</evidence>
<feature type="transmembrane region" description="Helical" evidence="19">
    <location>
        <begin position="90"/>
        <end position="111"/>
    </location>
</feature>
<keyword evidence="18" id="KW-0460">Magnesium</keyword>
<evidence type="ECO:0000256" key="2">
    <source>
        <dbReference type="ARBA" id="ARBA00005967"/>
    </source>
</evidence>
<evidence type="ECO:0000256" key="6">
    <source>
        <dbReference type="ARBA" id="ARBA00022692"/>
    </source>
</evidence>
<dbReference type="CDD" id="cd14265">
    <property type="entry name" value="UDPK_IM_like"/>
    <property type="match status" value="1"/>
</dbReference>
<evidence type="ECO:0000256" key="12">
    <source>
        <dbReference type="ARBA" id="ARBA00023136"/>
    </source>
</evidence>